<dbReference type="Proteomes" id="UP000315439">
    <property type="component" value="Unassembled WGS sequence"/>
</dbReference>
<protein>
    <recommendedName>
        <fullName evidence="4">DUF481 domain-containing protein</fullName>
    </recommendedName>
</protein>
<accession>A0A545UE93</accession>
<keyword evidence="3" id="KW-1185">Reference proteome</keyword>
<comment type="caution">
    <text evidence="2">The sequence shown here is derived from an EMBL/GenBank/DDBJ whole genome shotgun (WGS) entry which is preliminary data.</text>
</comment>
<proteinExistence type="predicted"/>
<keyword evidence="1" id="KW-0732">Signal</keyword>
<organism evidence="2 3">
    <name type="scientific">Aliikangiella coralliicola</name>
    <dbReference type="NCBI Taxonomy" id="2592383"/>
    <lineage>
        <taxon>Bacteria</taxon>
        <taxon>Pseudomonadati</taxon>
        <taxon>Pseudomonadota</taxon>
        <taxon>Gammaproteobacteria</taxon>
        <taxon>Oceanospirillales</taxon>
        <taxon>Pleioneaceae</taxon>
        <taxon>Aliikangiella</taxon>
    </lineage>
</organism>
<gene>
    <name evidence="2" type="ORF">FLL46_10440</name>
</gene>
<dbReference type="NCBIfam" id="TIGR02001">
    <property type="entry name" value="gcw_chp"/>
    <property type="match status" value="1"/>
</dbReference>
<evidence type="ECO:0008006" key="4">
    <source>
        <dbReference type="Google" id="ProtNLM"/>
    </source>
</evidence>
<dbReference type="Pfam" id="PF09694">
    <property type="entry name" value="Gcw_chp"/>
    <property type="match status" value="1"/>
</dbReference>
<feature type="signal peptide" evidence="1">
    <location>
        <begin position="1"/>
        <end position="19"/>
    </location>
</feature>
<dbReference type="AlphaFoldDB" id="A0A545UE93"/>
<dbReference type="RefSeq" id="WP_142893457.1">
    <property type="nucleotide sequence ID" value="NZ_ML660163.1"/>
</dbReference>
<dbReference type="EMBL" id="VIKS01000006">
    <property type="protein sequence ID" value="TQV87796.1"/>
    <property type="molecule type" value="Genomic_DNA"/>
</dbReference>
<reference evidence="2 3" key="1">
    <citation type="submission" date="2019-07" db="EMBL/GenBank/DDBJ databases">
        <title>Draft genome for Aliikangiella sp. M105.</title>
        <authorList>
            <person name="Wang G."/>
        </authorList>
    </citation>
    <scope>NUCLEOTIDE SEQUENCE [LARGE SCALE GENOMIC DNA]</scope>
    <source>
        <strain evidence="2 3">M105</strain>
    </source>
</reference>
<dbReference type="InterPro" id="IPR010239">
    <property type="entry name" value="CHP02001"/>
</dbReference>
<feature type="chain" id="PRO_5022020222" description="DUF481 domain-containing protein" evidence="1">
    <location>
        <begin position="20"/>
        <end position="214"/>
    </location>
</feature>
<evidence type="ECO:0000313" key="3">
    <source>
        <dbReference type="Proteomes" id="UP000315439"/>
    </source>
</evidence>
<sequence>MNNKYAAFLLLFLSFQAQAYQSVSADLSLVSDRLLRGFSLTNEEQSVIGGAHYKHSEFYSGAVAFSNIQINGGTRETLIDVVLGKKFETEYLTWDVGYIEHVFTKVDNVDSGEWFVGSIIDNYSLHYYQNNKLNERYLDFNAHYRFADLYKLTFHVGKLDAENLDAKDFVDYSVGIFRDYNDLNFGLSYAYNDNDDLLRELAGSHVVLSMSKRW</sequence>
<evidence type="ECO:0000256" key="1">
    <source>
        <dbReference type="SAM" id="SignalP"/>
    </source>
</evidence>
<evidence type="ECO:0000313" key="2">
    <source>
        <dbReference type="EMBL" id="TQV87796.1"/>
    </source>
</evidence>
<name>A0A545UE93_9GAMM</name>